<keyword evidence="4" id="KW-1185">Reference proteome</keyword>
<gene>
    <name evidence="3" type="ORF">DD235_16335</name>
</gene>
<feature type="domain" description="FecR N-terminal" evidence="2">
    <location>
        <begin position="23"/>
        <end position="65"/>
    </location>
</feature>
<evidence type="ECO:0000259" key="1">
    <source>
        <dbReference type="Pfam" id="PF04773"/>
    </source>
</evidence>
<protein>
    <recommendedName>
        <fullName evidence="5">Iron dicitrate transport regulator FecR</fullName>
    </recommendedName>
</protein>
<dbReference type="InterPro" id="IPR006860">
    <property type="entry name" value="FecR"/>
</dbReference>
<dbReference type="EMBL" id="QETA01000010">
    <property type="protein sequence ID" value="PWF20892.1"/>
    <property type="molecule type" value="Genomic_DNA"/>
</dbReference>
<dbReference type="Pfam" id="PF16220">
    <property type="entry name" value="DUF4880"/>
    <property type="match status" value="1"/>
</dbReference>
<dbReference type="Gene3D" id="2.60.120.1440">
    <property type="match status" value="1"/>
</dbReference>
<dbReference type="InterPro" id="IPR032623">
    <property type="entry name" value="FecR_N"/>
</dbReference>
<accession>A0A2V1JTE4</accession>
<proteinExistence type="predicted"/>
<dbReference type="PIRSF" id="PIRSF018266">
    <property type="entry name" value="FecR"/>
    <property type="match status" value="1"/>
</dbReference>
<dbReference type="PANTHER" id="PTHR30273">
    <property type="entry name" value="PERIPLASMIC SIGNAL SENSOR AND SIGMA FACTOR ACTIVATOR FECR-RELATED"/>
    <property type="match status" value="1"/>
</dbReference>
<name>A0A2V1JTE4_9BURK</name>
<dbReference type="PANTHER" id="PTHR30273:SF2">
    <property type="entry name" value="PROTEIN FECR"/>
    <property type="match status" value="1"/>
</dbReference>
<feature type="domain" description="FecR protein" evidence="1">
    <location>
        <begin position="132"/>
        <end position="222"/>
    </location>
</feature>
<dbReference type="GO" id="GO:0016989">
    <property type="term" value="F:sigma factor antagonist activity"/>
    <property type="evidence" value="ECO:0007669"/>
    <property type="project" value="TreeGrafter"/>
</dbReference>
<sequence>MKPPVLPAALPGWQDAVLGVELDAAIEWRLRLDDSMDTEHAMSVRLEFEHWLQASPAHFDAWSRLDSGLDRTMGPLRSALAGPDGGLRNSLLHPERMRRRFMRRALALGAAGSGLVWLAHRQVPLPNLLADLGTGTAQRQRHTLPDGSDILLDARSRIDLAFDGRQRLVHLLAGAIQVRTGTDAARPFLVATAQGQVQALGTEFMVRQETGASQVLVQRDRVRVRAQFGGQVDLQAGQGVRFRADGIDAIRTDMQGDSAWQDGLLEVNDRALPEVIDALRAYYPGVLRVSPAVAEIRVSGVFPLDDPMRALRALAHTTPIEVRRYTPWVTLVHHKEELS</sequence>
<organism evidence="3 4">
    <name type="scientific">Corticimicrobacter populi</name>
    <dbReference type="NCBI Taxonomy" id="2175229"/>
    <lineage>
        <taxon>Bacteria</taxon>
        <taxon>Pseudomonadati</taxon>
        <taxon>Pseudomonadota</taxon>
        <taxon>Betaproteobacteria</taxon>
        <taxon>Burkholderiales</taxon>
        <taxon>Alcaligenaceae</taxon>
        <taxon>Corticimicrobacter</taxon>
    </lineage>
</organism>
<evidence type="ECO:0000259" key="2">
    <source>
        <dbReference type="Pfam" id="PF16220"/>
    </source>
</evidence>
<dbReference type="InterPro" id="IPR012373">
    <property type="entry name" value="Ferrdict_sens_TM"/>
</dbReference>
<dbReference type="Proteomes" id="UP000245212">
    <property type="component" value="Unassembled WGS sequence"/>
</dbReference>
<evidence type="ECO:0000313" key="4">
    <source>
        <dbReference type="Proteomes" id="UP000245212"/>
    </source>
</evidence>
<comment type="caution">
    <text evidence="3">The sequence shown here is derived from an EMBL/GenBank/DDBJ whole genome shotgun (WGS) entry which is preliminary data.</text>
</comment>
<evidence type="ECO:0008006" key="5">
    <source>
        <dbReference type="Google" id="ProtNLM"/>
    </source>
</evidence>
<dbReference type="RefSeq" id="WP_109063192.1">
    <property type="nucleotide sequence ID" value="NZ_QETA01000010.1"/>
</dbReference>
<evidence type="ECO:0000313" key="3">
    <source>
        <dbReference type="EMBL" id="PWF20892.1"/>
    </source>
</evidence>
<dbReference type="Pfam" id="PF04773">
    <property type="entry name" value="FecR"/>
    <property type="match status" value="1"/>
</dbReference>
<reference evidence="4" key="1">
    <citation type="submission" date="2018-05" db="EMBL/GenBank/DDBJ databases">
        <authorList>
            <person name="Li Y."/>
        </authorList>
    </citation>
    <scope>NUCLEOTIDE SEQUENCE [LARGE SCALE GENOMIC DNA]</scope>
    <source>
        <strain evidence="4">3d-2-2</strain>
    </source>
</reference>
<dbReference type="AlphaFoldDB" id="A0A2V1JTE4"/>